<evidence type="ECO:0000256" key="5">
    <source>
        <dbReference type="ARBA" id="ARBA00022840"/>
    </source>
</evidence>
<dbReference type="Pfam" id="PF00069">
    <property type="entry name" value="Pkinase"/>
    <property type="match status" value="2"/>
</dbReference>
<dbReference type="InterPro" id="IPR011009">
    <property type="entry name" value="Kinase-like_dom_sf"/>
</dbReference>
<dbReference type="PANTHER" id="PTHR45646:SF11">
    <property type="entry name" value="SERINE_THREONINE-PROTEIN KINASE DOA"/>
    <property type="match status" value="1"/>
</dbReference>
<name>A0A0C9WP54_9AGAR</name>
<keyword evidence="2" id="KW-0808">Transferase</keyword>
<dbReference type="GO" id="GO:0043484">
    <property type="term" value="P:regulation of RNA splicing"/>
    <property type="evidence" value="ECO:0007669"/>
    <property type="project" value="TreeGrafter"/>
</dbReference>
<dbReference type="PROSITE" id="PS50011">
    <property type="entry name" value="PROTEIN_KINASE_DOM"/>
    <property type="match status" value="1"/>
</dbReference>
<keyword evidence="8" id="KW-1185">Reference proteome</keyword>
<reference evidence="8" key="2">
    <citation type="submission" date="2015-01" db="EMBL/GenBank/DDBJ databases">
        <title>Evolutionary Origins and Diversification of the Mycorrhizal Mutualists.</title>
        <authorList>
            <consortium name="DOE Joint Genome Institute"/>
            <consortium name="Mycorrhizal Genomics Consortium"/>
            <person name="Kohler A."/>
            <person name="Kuo A."/>
            <person name="Nagy L.G."/>
            <person name="Floudas D."/>
            <person name="Copeland A."/>
            <person name="Barry K.W."/>
            <person name="Cichocki N."/>
            <person name="Veneault-Fourrey C."/>
            <person name="LaButti K."/>
            <person name="Lindquist E.A."/>
            <person name="Lipzen A."/>
            <person name="Lundell T."/>
            <person name="Morin E."/>
            <person name="Murat C."/>
            <person name="Riley R."/>
            <person name="Ohm R."/>
            <person name="Sun H."/>
            <person name="Tunlid A."/>
            <person name="Henrissat B."/>
            <person name="Grigoriev I.V."/>
            <person name="Hibbett D.S."/>
            <person name="Martin F."/>
        </authorList>
    </citation>
    <scope>NUCLEOTIDE SEQUENCE [LARGE SCALE GENOMIC DNA]</scope>
    <source>
        <strain evidence="8">LaAM-08-1</strain>
    </source>
</reference>
<feature type="domain" description="Protein kinase" evidence="6">
    <location>
        <begin position="1"/>
        <end position="345"/>
    </location>
</feature>
<gene>
    <name evidence="7" type="ORF">K443DRAFT_679776</name>
</gene>
<dbReference type="OrthoDB" id="5979581at2759"/>
<organism evidence="7 8">
    <name type="scientific">Laccaria amethystina LaAM-08-1</name>
    <dbReference type="NCBI Taxonomy" id="1095629"/>
    <lineage>
        <taxon>Eukaryota</taxon>
        <taxon>Fungi</taxon>
        <taxon>Dikarya</taxon>
        <taxon>Basidiomycota</taxon>
        <taxon>Agaricomycotina</taxon>
        <taxon>Agaricomycetes</taxon>
        <taxon>Agaricomycetidae</taxon>
        <taxon>Agaricales</taxon>
        <taxon>Agaricineae</taxon>
        <taxon>Hydnangiaceae</taxon>
        <taxon>Laccaria</taxon>
    </lineage>
</organism>
<dbReference type="GO" id="GO:0005634">
    <property type="term" value="C:nucleus"/>
    <property type="evidence" value="ECO:0007669"/>
    <property type="project" value="TreeGrafter"/>
</dbReference>
<dbReference type="InterPro" id="IPR008271">
    <property type="entry name" value="Ser/Thr_kinase_AS"/>
</dbReference>
<evidence type="ECO:0000256" key="1">
    <source>
        <dbReference type="ARBA" id="ARBA00022527"/>
    </source>
</evidence>
<keyword evidence="5" id="KW-0067">ATP-binding</keyword>
<dbReference type="InterPro" id="IPR051175">
    <property type="entry name" value="CLK_kinases"/>
</dbReference>
<dbReference type="STRING" id="1095629.A0A0C9WP54"/>
<evidence type="ECO:0000313" key="8">
    <source>
        <dbReference type="Proteomes" id="UP000054477"/>
    </source>
</evidence>
<dbReference type="HOGENOM" id="CLU_000288_81_13_1"/>
<keyword evidence="3" id="KW-0547">Nucleotide-binding</keyword>
<dbReference type="Gene3D" id="1.10.510.10">
    <property type="entry name" value="Transferase(Phosphotransferase) domain 1"/>
    <property type="match status" value="1"/>
</dbReference>
<evidence type="ECO:0000256" key="4">
    <source>
        <dbReference type="ARBA" id="ARBA00022777"/>
    </source>
</evidence>
<dbReference type="EMBL" id="KN838642">
    <property type="protein sequence ID" value="KIJ99659.1"/>
    <property type="molecule type" value="Genomic_DNA"/>
</dbReference>
<evidence type="ECO:0000313" key="7">
    <source>
        <dbReference type="EMBL" id="KIJ99659.1"/>
    </source>
</evidence>
<reference evidence="7 8" key="1">
    <citation type="submission" date="2014-04" db="EMBL/GenBank/DDBJ databases">
        <authorList>
            <consortium name="DOE Joint Genome Institute"/>
            <person name="Kuo A."/>
            <person name="Kohler A."/>
            <person name="Nagy L.G."/>
            <person name="Floudas D."/>
            <person name="Copeland A."/>
            <person name="Barry K.W."/>
            <person name="Cichocki N."/>
            <person name="Veneault-Fourrey C."/>
            <person name="LaButti K."/>
            <person name="Lindquist E.A."/>
            <person name="Lipzen A."/>
            <person name="Lundell T."/>
            <person name="Morin E."/>
            <person name="Murat C."/>
            <person name="Sun H."/>
            <person name="Tunlid A."/>
            <person name="Henrissat B."/>
            <person name="Grigoriev I.V."/>
            <person name="Hibbett D.S."/>
            <person name="Martin F."/>
            <person name="Nordberg H.P."/>
            <person name="Cantor M.N."/>
            <person name="Hua S.X."/>
        </authorList>
    </citation>
    <scope>NUCLEOTIDE SEQUENCE [LARGE SCALE GENOMIC DNA]</scope>
    <source>
        <strain evidence="7 8">LaAM-08-1</strain>
    </source>
</reference>
<accession>A0A0C9WP54</accession>
<evidence type="ECO:0000259" key="6">
    <source>
        <dbReference type="PROSITE" id="PS50011"/>
    </source>
</evidence>
<protein>
    <recommendedName>
        <fullName evidence="6">Protein kinase domain-containing protein</fullName>
    </recommendedName>
</protein>
<dbReference type="SUPFAM" id="SSF56112">
    <property type="entry name" value="Protein kinase-like (PK-like)"/>
    <property type="match status" value="1"/>
</dbReference>
<dbReference type="AlphaFoldDB" id="A0A0C9WP54"/>
<dbReference type="InterPro" id="IPR000719">
    <property type="entry name" value="Prot_kinase_dom"/>
</dbReference>
<dbReference type="Gene3D" id="3.30.200.20">
    <property type="entry name" value="Phosphorylase Kinase, domain 1"/>
    <property type="match status" value="1"/>
</dbReference>
<dbReference type="SMART" id="SM00220">
    <property type="entry name" value="S_TKc"/>
    <property type="match status" value="1"/>
</dbReference>
<sequence length="349" mass="39052">MNFLDREKRYVSVKALKGYATELVQRGVMWELAALQRLSLPSTGPPSDHCLRLIAHFIHPGKGQDGNHLCLVTQLLAGDVRTLQVSMKNNAFPLPLAKRVLLHILRGIEYMHRYGVTHTDLKHDNILFDLGRLTTADVSAIVEADPPRLNPPEASWDSTVQSAVSQPLPLPSSVEDAMTRTYLIADFGSAQSSTAHTIDEITPAVLRAPETILRGPWNEKVDIWTFGCLAFEFVTGAGLFEYQPYDQHGLDAAGGHLWQMMYFTGERFTPEQLQASTNASQYFDSTCWLKSHPPNFTNPFSMSLSNYKTLQENEVASVAALMKRCLRLNPENRPSAQELLKDPFWEGVV</sequence>
<dbReference type="GO" id="GO:0005524">
    <property type="term" value="F:ATP binding"/>
    <property type="evidence" value="ECO:0007669"/>
    <property type="project" value="UniProtKB-KW"/>
</dbReference>
<keyword evidence="1" id="KW-0723">Serine/threonine-protein kinase</keyword>
<dbReference type="PANTHER" id="PTHR45646">
    <property type="entry name" value="SERINE/THREONINE-PROTEIN KINASE DOA-RELATED"/>
    <property type="match status" value="1"/>
</dbReference>
<dbReference type="PROSITE" id="PS00108">
    <property type="entry name" value="PROTEIN_KINASE_ST"/>
    <property type="match status" value="1"/>
</dbReference>
<evidence type="ECO:0000256" key="2">
    <source>
        <dbReference type="ARBA" id="ARBA00022679"/>
    </source>
</evidence>
<dbReference type="Proteomes" id="UP000054477">
    <property type="component" value="Unassembled WGS sequence"/>
</dbReference>
<keyword evidence="4" id="KW-0418">Kinase</keyword>
<dbReference type="GO" id="GO:0004674">
    <property type="term" value="F:protein serine/threonine kinase activity"/>
    <property type="evidence" value="ECO:0007669"/>
    <property type="project" value="UniProtKB-KW"/>
</dbReference>
<proteinExistence type="predicted"/>
<evidence type="ECO:0000256" key="3">
    <source>
        <dbReference type="ARBA" id="ARBA00022741"/>
    </source>
</evidence>